<protein>
    <submittedName>
        <fullName evidence="2">MarR family winged helix-turn-helix transcriptional regulator</fullName>
    </submittedName>
</protein>
<proteinExistence type="predicted"/>
<accession>A0ABZ2PL12</accession>
<dbReference type="PROSITE" id="PS50995">
    <property type="entry name" value="HTH_MARR_2"/>
    <property type="match status" value="1"/>
</dbReference>
<dbReference type="PANTHER" id="PTHR33164">
    <property type="entry name" value="TRANSCRIPTIONAL REGULATOR, MARR FAMILY"/>
    <property type="match status" value="1"/>
</dbReference>
<dbReference type="Gene3D" id="1.10.10.10">
    <property type="entry name" value="Winged helix-like DNA-binding domain superfamily/Winged helix DNA-binding domain"/>
    <property type="match status" value="1"/>
</dbReference>
<dbReference type="InterPro" id="IPR036388">
    <property type="entry name" value="WH-like_DNA-bd_sf"/>
</dbReference>
<feature type="domain" description="HTH marR-type" evidence="1">
    <location>
        <begin position="10"/>
        <end position="148"/>
    </location>
</feature>
<dbReference type="PANTHER" id="PTHR33164:SF95">
    <property type="entry name" value="TRANSCRIPTIONAL REGULATOR"/>
    <property type="match status" value="1"/>
</dbReference>
<evidence type="ECO:0000313" key="2">
    <source>
        <dbReference type="EMBL" id="WXG68426.1"/>
    </source>
</evidence>
<dbReference type="InterPro" id="IPR039422">
    <property type="entry name" value="MarR/SlyA-like"/>
</dbReference>
<dbReference type="InterPro" id="IPR000835">
    <property type="entry name" value="HTH_MarR-typ"/>
</dbReference>
<reference evidence="2 3" key="1">
    <citation type="submission" date="2024-03" db="EMBL/GenBank/DDBJ databases">
        <title>Natural products discovery in diverse microorganisms through a two-stage MS feature dereplication strategy.</title>
        <authorList>
            <person name="Zhang R."/>
        </authorList>
    </citation>
    <scope>NUCLEOTIDE SEQUENCE [LARGE SCALE GENOMIC DNA]</scope>
    <source>
        <strain evidence="2 3">18930</strain>
    </source>
</reference>
<dbReference type="InterPro" id="IPR036390">
    <property type="entry name" value="WH_DNA-bd_sf"/>
</dbReference>
<dbReference type="Proteomes" id="UP001432000">
    <property type="component" value="Chromosome"/>
</dbReference>
<dbReference type="EMBL" id="CP147846">
    <property type="protein sequence ID" value="WXG68426.1"/>
    <property type="molecule type" value="Genomic_DNA"/>
</dbReference>
<dbReference type="SMART" id="SM00347">
    <property type="entry name" value="HTH_MARR"/>
    <property type="match status" value="1"/>
</dbReference>
<dbReference type="SUPFAM" id="SSF46785">
    <property type="entry name" value="Winged helix' DNA-binding domain"/>
    <property type="match status" value="1"/>
</dbReference>
<name>A0ABZ2PL12_9NOCA</name>
<sequence>MTDPLLPPSVDLPARLLRQTSLLLNHASARANRIVSQHFDGPGGRMHYAILAGLSEFGAVGQAEMCDRLGIDRGDAVAALTALQASGYVQRTPDPGDRRRNIVDITHAGEERLGDLDSMVDAAQDELVAPLSTEERQQLNRLLRRLIERPGVT</sequence>
<dbReference type="RefSeq" id="WP_338888627.1">
    <property type="nucleotide sequence ID" value="NZ_CP147846.1"/>
</dbReference>
<keyword evidence="3" id="KW-1185">Reference proteome</keyword>
<dbReference type="PRINTS" id="PR00598">
    <property type="entry name" value="HTHMARR"/>
</dbReference>
<organism evidence="2 3">
    <name type="scientific">Rhodococcus sovatensis</name>
    <dbReference type="NCBI Taxonomy" id="1805840"/>
    <lineage>
        <taxon>Bacteria</taxon>
        <taxon>Bacillati</taxon>
        <taxon>Actinomycetota</taxon>
        <taxon>Actinomycetes</taxon>
        <taxon>Mycobacteriales</taxon>
        <taxon>Nocardiaceae</taxon>
        <taxon>Rhodococcus</taxon>
    </lineage>
</organism>
<evidence type="ECO:0000313" key="3">
    <source>
        <dbReference type="Proteomes" id="UP001432000"/>
    </source>
</evidence>
<gene>
    <name evidence="2" type="ORF">WDS16_25080</name>
</gene>
<evidence type="ECO:0000259" key="1">
    <source>
        <dbReference type="PROSITE" id="PS50995"/>
    </source>
</evidence>
<dbReference type="Pfam" id="PF12802">
    <property type="entry name" value="MarR_2"/>
    <property type="match status" value="1"/>
</dbReference>